<dbReference type="AlphaFoldDB" id="W8TD61"/>
<dbReference type="EMBL" id="CP007452">
    <property type="protein sequence ID" value="AHM55743.1"/>
    <property type="molecule type" value="Genomic_DNA"/>
</dbReference>
<evidence type="ECO:0000259" key="4">
    <source>
        <dbReference type="PROSITE" id="PS50893"/>
    </source>
</evidence>
<protein>
    <submittedName>
        <fullName evidence="5">ABC-type sugar transport systems, ATPase component TupC</fullName>
        <ecNumber evidence="5">3.6.3.-</ecNumber>
    </submittedName>
</protein>
<gene>
    <name evidence="5" type="primary">tupC</name>
    <name evidence="5" type="ORF">EAL2_c04410</name>
</gene>
<reference evidence="5 6" key="1">
    <citation type="journal article" date="2014" name="Genome Announc.">
        <title>Complete Genome Sequence of Amino Acid-Utilizing Eubacterium acidaminophilum al-2 (DSM 3953).</title>
        <authorList>
            <person name="Poehlein A."/>
            <person name="Andreesen J.R."/>
            <person name="Daniel R."/>
        </authorList>
    </citation>
    <scope>NUCLEOTIDE SEQUENCE [LARGE SCALE GENOMIC DNA]</scope>
    <source>
        <strain evidence="5 6">DSM 3953</strain>
    </source>
</reference>
<dbReference type="PANTHER" id="PTHR42781">
    <property type="entry name" value="SPERMIDINE/PUTRESCINE IMPORT ATP-BINDING PROTEIN POTA"/>
    <property type="match status" value="1"/>
</dbReference>
<keyword evidence="6" id="KW-1185">Reference proteome</keyword>
<evidence type="ECO:0000313" key="5">
    <source>
        <dbReference type="EMBL" id="AHM55743.1"/>
    </source>
</evidence>
<dbReference type="InterPro" id="IPR003439">
    <property type="entry name" value="ABC_transporter-like_ATP-bd"/>
</dbReference>
<dbReference type="eggNOG" id="COG3839">
    <property type="taxonomic scope" value="Bacteria"/>
</dbReference>
<proteinExistence type="predicted"/>
<keyword evidence="2" id="KW-0547">Nucleotide-binding</keyword>
<dbReference type="InterPro" id="IPR003593">
    <property type="entry name" value="AAA+_ATPase"/>
</dbReference>
<dbReference type="STRING" id="1286171.EAL2_c04410"/>
<name>W8TD61_PEPAC</name>
<dbReference type="OrthoDB" id="9804199at2"/>
<dbReference type="SMART" id="SM00382">
    <property type="entry name" value="AAA"/>
    <property type="match status" value="1"/>
</dbReference>
<keyword evidence="3" id="KW-0067">ATP-binding</keyword>
<evidence type="ECO:0000313" key="6">
    <source>
        <dbReference type="Proteomes" id="UP000019591"/>
    </source>
</evidence>
<dbReference type="PANTHER" id="PTHR42781:SF4">
    <property type="entry name" value="SPERMIDINE_PUTRESCINE IMPORT ATP-BINDING PROTEIN POTA"/>
    <property type="match status" value="1"/>
</dbReference>
<organism evidence="5 6">
    <name type="scientific">Peptoclostridium acidaminophilum DSM 3953</name>
    <dbReference type="NCBI Taxonomy" id="1286171"/>
    <lineage>
        <taxon>Bacteria</taxon>
        <taxon>Bacillati</taxon>
        <taxon>Bacillota</taxon>
        <taxon>Clostridia</taxon>
        <taxon>Peptostreptococcales</taxon>
        <taxon>Peptoclostridiaceae</taxon>
        <taxon>Peptoclostridium</taxon>
    </lineage>
</organism>
<evidence type="ECO:0000256" key="1">
    <source>
        <dbReference type="ARBA" id="ARBA00022448"/>
    </source>
</evidence>
<evidence type="ECO:0000256" key="3">
    <source>
        <dbReference type="ARBA" id="ARBA00022840"/>
    </source>
</evidence>
<accession>W8TD61</accession>
<dbReference type="PATRIC" id="fig|1286171.3.peg.385"/>
<feature type="domain" description="ABC transporter" evidence="4">
    <location>
        <begin position="3"/>
        <end position="214"/>
    </location>
</feature>
<keyword evidence="5" id="KW-0762">Sugar transport</keyword>
<dbReference type="InterPro" id="IPR050093">
    <property type="entry name" value="ABC_SmlMolc_Importer"/>
</dbReference>
<sequence length="214" mass="23607">MQITVSNLKKSYGGSTVLDIESLTFESGKITGIIGPNGAGKTTLLNIISGIDMDFEGDVEYSGSDYSEVKRDITMVFQKGGLLKRSVFENIAYPLKLRGTDKNEIQQTVVELMRHLGIEELSSKKAHKLSGGETQRVALARALAIKPRALLLDEPTASIDPEYMETIEKCIVDYNRKSKATILIITHSMDQARRLCDNIVFLESGRVGEADGFF</sequence>
<dbReference type="EC" id="3.6.3.-" evidence="5"/>
<dbReference type="InterPro" id="IPR027417">
    <property type="entry name" value="P-loop_NTPase"/>
</dbReference>
<evidence type="ECO:0000256" key="2">
    <source>
        <dbReference type="ARBA" id="ARBA00022741"/>
    </source>
</evidence>
<dbReference type="KEGG" id="eac:EAL2_c04410"/>
<dbReference type="GO" id="GO:0016887">
    <property type="term" value="F:ATP hydrolysis activity"/>
    <property type="evidence" value="ECO:0007669"/>
    <property type="project" value="InterPro"/>
</dbReference>
<keyword evidence="5" id="KW-0378">Hydrolase</keyword>
<dbReference type="Pfam" id="PF00005">
    <property type="entry name" value="ABC_tran"/>
    <property type="match status" value="1"/>
</dbReference>
<dbReference type="GO" id="GO:0005524">
    <property type="term" value="F:ATP binding"/>
    <property type="evidence" value="ECO:0007669"/>
    <property type="project" value="UniProtKB-KW"/>
</dbReference>
<dbReference type="HOGENOM" id="CLU_000604_1_22_9"/>
<dbReference type="Gene3D" id="3.40.50.300">
    <property type="entry name" value="P-loop containing nucleotide triphosphate hydrolases"/>
    <property type="match status" value="1"/>
</dbReference>
<dbReference type="Proteomes" id="UP000019591">
    <property type="component" value="Chromosome"/>
</dbReference>
<dbReference type="PROSITE" id="PS50893">
    <property type="entry name" value="ABC_TRANSPORTER_2"/>
    <property type="match status" value="1"/>
</dbReference>
<dbReference type="SUPFAM" id="SSF52540">
    <property type="entry name" value="P-loop containing nucleoside triphosphate hydrolases"/>
    <property type="match status" value="1"/>
</dbReference>
<keyword evidence="1" id="KW-0813">Transport</keyword>
<dbReference type="RefSeq" id="WP_025434782.1">
    <property type="nucleotide sequence ID" value="NZ_CP007452.1"/>
</dbReference>